<dbReference type="GeneID" id="19897735"/>
<dbReference type="InterPro" id="IPR027417">
    <property type="entry name" value="P-loop_NTPase"/>
</dbReference>
<evidence type="ECO:0000313" key="3">
    <source>
        <dbReference type="Proteomes" id="UP000016924"/>
    </source>
</evidence>
<keyword evidence="1" id="KW-0812">Transmembrane</keyword>
<dbReference type="PANTHER" id="PTHR36978">
    <property type="entry name" value="P-LOOP CONTAINING NUCLEOTIDE TRIPHOSPHATE HYDROLASE"/>
    <property type="match status" value="1"/>
</dbReference>
<dbReference type="SUPFAM" id="SSF52540">
    <property type="entry name" value="P-loop containing nucleoside triphosphate hydrolases"/>
    <property type="match status" value="1"/>
</dbReference>
<keyword evidence="1" id="KW-0472">Membrane</keyword>
<feature type="transmembrane region" description="Helical" evidence="1">
    <location>
        <begin position="242"/>
        <end position="263"/>
    </location>
</feature>
<dbReference type="Gene3D" id="3.40.50.300">
    <property type="entry name" value="P-loop containing nucleotide triphosphate hydrolases"/>
    <property type="match status" value="1"/>
</dbReference>
<dbReference type="OrthoDB" id="408152at2759"/>
<evidence type="ECO:0000313" key="2">
    <source>
        <dbReference type="EMBL" id="EON61212.1"/>
    </source>
</evidence>
<reference evidence="3" key="1">
    <citation type="submission" date="2012-06" db="EMBL/GenBank/DDBJ databases">
        <title>The genome sequence of Coniosporium apollinis CBS 100218.</title>
        <authorList>
            <consortium name="The Broad Institute Genome Sequencing Platform"/>
            <person name="Cuomo C."/>
            <person name="Gorbushina A."/>
            <person name="Noack S."/>
            <person name="Walker B."/>
            <person name="Young S.K."/>
            <person name="Zeng Q."/>
            <person name="Gargeya S."/>
            <person name="Fitzgerald M."/>
            <person name="Haas B."/>
            <person name="Abouelleil A."/>
            <person name="Alvarado L."/>
            <person name="Arachchi H.M."/>
            <person name="Berlin A.M."/>
            <person name="Chapman S.B."/>
            <person name="Goldberg J."/>
            <person name="Griggs A."/>
            <person name="Gujja S."/>
            <person name="Hansen M."/>
            <person name="Howarth C."/>
            <person name="Imamovic A."/>
            <person name="Larimer J."/>
            <person name="McCowan C."/>
            <person name="Montmayeur A."/>
            <person name="Murphy C."/>
            <person name="Neiman D."/>
            <person name="Pearson M."/>
            <person name="Priest M."/>
            <person name="Roberts A."/>
            <person name="Saif S."/>
            <person name="Shea T."/>
            <person name="Sisk P."/>
            <person name="Sykes S."/>
            <person name="Wortman J."/>
            <person name="Nusbaum C."/>
            <person name="Birren B."/>
        </authorList>
    </citation>
    <scope>NUCLEOTIDE SEQUENCE [LARGE SCALE GENOMIC DNA]</scope>
    <source>
        <strain evidence="3">CBS 100218</strain>
    </source>
</reference>
<gene>
    <name evidence="2" type="ORF">W97_00424</name>
</gene>
<protein>
    <recommendedName>
        <fullName evidence="4">NAD dependent epimerase/dehydratase</fullName>
    </recommendedName>
</protein>
<dbReference type="HOGENOM" id="CLU_061199_0_0_1"/>
<dbReference type="OMA" id="TEAMNCN"/>
<dbReference type="Pfam" id="PF17784">
    <property type="entry name" value="Sulfotransfer_4"/>
    <property type="match status" value="1"/>
</dbReference>
<dbReference type="EMBL" id="JH767555">
    <property type="protein sequence ID" value="EON61212.1"/>
    <property type="molecule type" value="Genomic_DNA"/>
</dbReference>
<dbReference type="InterPro" id="IPR040632">
    <property type="entry name" value="Sulfotransfer_4"/>
</dbReference>
<dbReference type="RefSeq" id="XP_007776529.1">
    <property type="nucleotide sequence ID" value="XM_007778339.1"/>
</dbReference>
<evidence type="ECO:0000256" key="1">
    <source>
        <dbReference type="SAM" id="Phobius"/>
    </source>
</evidence>
<dbReference type="AlphaFoldDB" id="R7YH28"/>
<dbReference type="eggNOG" id="ENOG502S41B">
    <property type="taxonomic scope" value="Eukaryota"/>
</dbReference>
<keyword evidence="1" id="KW-1133">Transmembrane helix</keyword>
<proteinExistence type="predicted"/>
<dbReference type="Proteomes" id="UP000016924">
    <property type="component" value="Unassembled WGS sequence"/>
</dbReference>
<sequence>MTSQPRLIDRETSARTKPMRLLVLGLCRTGTSSMCAALEQLGYTPHHMRSCMKNPQSLRYWSEAARIRYFDAPGAPYGRDEFDKLLGEHDAVTDCPSALFPTDLMRAYPEAKVILTLRPPHKWHASMLATIWEAYTWRSMHILAYLDPAFAGINAVFMDLFFRQLCNRDPGQAMVDGYEKHNEEVRKAAKELGREFLEYDVVQGWGPLVEFLEIEKPEGEFPNVNDSKHFIGTLRMMRNFRIMVVLGKALVPAAVAGLAWWWLYKRR</sequence>
<keyword evidence="3" id="KW-1185">Reference proteome</keyword>
<organism evidence="2 3">
    <name type="scientific">Coniosporium apollinis (strain CBS 100218)</name>
    <name type="common">Rock-inhabiting black yeast</name>
    <dbReference type="NCBI Taxonomy" id="1168221"/>
    <lineage>
        <taxon>Eukaryota</taxon>
        <taxon>Fungi</taxon>
        <taxon>Dikarya</taxon>
        <taxon>Ascomycota</taxon>
        <taxon>Pezizomycotina</taxon>
        <taxon>Dothideomycetes</taxon>
        <taxon>Dothideomycetes incertae sedis</taxon>
        <taxon>Coniosporium</taxon>
    </lineage>
</organism>
<dbReference type="PANTHER" id="PTHR36978:SF4">
    <property type="entry name" value="P-LOOP CONTAINING NUCLEOSIDE TRIPHOSPHATE HYDROLASE PROTEIN"/>
    <property type="match status" value="1"/>
</dbReference>
<accession>R7YH28</accession>
<evidence type="ECO:0008006" key="4">
    <source>
        <dbReference type="Google" id="ProtNLM"/>
    </source>
</evidence>
<name>R7YH28_CONA1</name>